<evidence type="ECO:0000313" key="2">
    <source>
        <dbReference type="Proteomes" id="UP001247754"/>
    </source>
</evidence>
<protein>
    <submittedName>
        <fullName evidence="1">Uncharacterized protein</fullName>
    </submittedName>
</protein>
<sequence>MKTFEEIDPHLQIINDIDQHKDSGALDRRRAISGLVYRLADELIAGHPAPRSDDPGYFTRIDGLVPALANELVRQHDMAIAHRTHLAERLEADGGENGAKAAAILREMNAVADSKAALLRARGDSYQPSGETSDEVALPKRQVTAFEAALRKRGNEIRVARAARQAEEAAELRGFYEGRNQAWRLLMENQKRHPDTIKVSRAFLGDFQRDLLHMQKES</sequence>
<organism evidence="1 2">
    <name type="scientific">Ruixingdingia sedimenti</name>
    <dbReference type="NCBI Taxonomy" id="3073604"/>
    <lineage>
        <taxon>Bacteria</taxon>
        <taxon>Pseudomonadati</taxon>
        <taxon>Pseudomonadota</taxon>
        <taxon>Alphaproteobacteria</taxon>
        <taxon>Rhodobacterales</taxon>
        <taxon>Paracoccaceae</taxon>
        <taxon>Ruixingdingia</taxon>
    </lineage>
</organism>
<reference evidence="1 2" key="1">
    <citation type="submission" date="2023-09" db="EMBL/GenBank/DDBJ databases">
        <title>Xinfangfangia sedmenti sp. nov., isolated the sedment.</title>
        <authorList>
            <person name="Xu L."/>
        </authorList>
    </citation>
    <scope>NUCLEOTIDE SEQUENCE [LARGE SCALE GENOMIC DNA]</scope>
    <source>
        <strain evidence="1 2">LG-4</strain>
    </source>
</reference>
<gene>
    <name evidence="1" type="ORF">RGD00_17910</name>
</gene>
<dbReference type="EMBL" id="JAVKPH010000027">
    <property type="protein sequence ID" value="MDR5654491.1"/>
    <property type="molecule type" value="Genomic_DNA"/>
</dbReference>
<dbReference type="Proteomes" id="UP001247754">
    <property type="component" value="Unassembled WGS sequence"/>
</dbReference>
<keyword evidence="2" id="KW-1185">Reference proteome</keyword>
<evidence type="ECO:0000313" key="1">
    <source>
        <dbReference type="EMBL" id="MDR5654491.1"/>
    </source>
</evidence>
<accession>A0ABU1FCC3</accession>
<name>A0ABU1FCC3_9RHOB</name>
<proteinExistence type="predicted"/>
<comment type="caution">
    <text evidence="1">The sequence shown here is derived from an EMBL/GenBank/DDBJ whole genome shotgun (WGS) entry which is preliminary data.</text>
</comment>
<dbReference type="RefSeq" id="WP_310458648.1">
    <property type="nucleotide sequence ID" value="NZ_JAVKPH010000027.1"/>
</dbReference>